<keyword evidence="2" id="KW-1185">Reference proteome</keyword>
<sequence length="160" mass="18326">MKVVDKLLISYALCALAVFAGIVYKSNTSRPYFLFSYDHPIIYANGITFFEGGSDAFKELHTIISHPLGFHNMKSIITSMDDREIFKKTYAVYFFDDSLFSAKIIEKDDDYTSEKEPDLTESHLIEYPQKEFFQVIFQDSGLCCYSSLLTDSVQCVKLIS</sequence>
<evidence type="ECO:0000313" key="2">
    <source>
        <dbReference type="Proteomes" id="UP000738517"/>
    </source>
</evidence>
<name>A0ABW9YDF1_9GAMM</name>
<gene>
    <name evidence="1" type="ORF">EIZ48_01800</name>
</gene>
<organism evidence="1 2">
    <name type="scientific">Photobacterium alginatilyticum</name>
    <dbReference type="NCBI Taxonomy" id="1775171"/>
    <lineage>
        <taxon>Bacteria</taxon>
        <taxon>Pseudomonadati</taxon>
        <taxon>Pseudomonadota</taxon>
        <taxon>Gammaproteobacteria</taxon>
        <taxon>Vibrionales</taxon>
        <taxon>Vibrionaceae</taxon>
        <taxon>Photobacterium</taxon>
    </lineage>
</organism>
<dbReference type="Proteomes" id="UP000738517">
    <property type="component" value="Unassembled WGS sequence"/>
</dbReference>
<evidence type="ECO:0000313" key="1">
    <source>
        <dbReference type="EMBL" id="NBI51306.1"/>
    </source>
</evidence>
<comment type="caution">
    <text evidence="1">The sequence shown here is derived from an EMBL/GenBank/DDBJ whole genome shotgun (WGS) entry which is preliminary data.</text>
</comment>
<proteinExistence type="predicted"/>
<dbReference type="EMBL" id="RSEJ01000001">
    <property type="protein sequence ID" value="NBI51306.1"/>
    <property type="molecule type" value="Genomic_DNA"/>
</dbReference>
<accession>A0ABW9YDF1</accession>
<dbReference type="RefSeq" id="WP_160648407.1">
    <property type="nucleotide sequence ID" value="NZ_RSEJ01000001.1"/>
</dbReference>
<reference evidence="1 2" key="1">
    <citation type="journal article" date="2017" name="Int. J. Syst. Evol. Microbiol.">
        <title>Photobacterium alginatilyticum sp. nov., a marine bacterium isolated from bottom seawater.</title>
        <authorList>
            <person name="Wang X."/>
            <person name="Wang Y."/>
            <person name="Yang X."/>
            <person name="Sun H."/>
            <person name="Li B."/>
            <person name="Zhang X.H."/>
        </authorList>
    </citation>
    <scope>NUCLEOTIDE SEQUENCE [LARGE SCALE GENOMIC DNA]</scope>
    <source>
        <strain evidence="1 2">P03D4</strain>
    </source>
</reference>
<protein>
    <submittedName>
        <fullName evidence="1">Uncharacterized protein</fullName>
    </submittedName>
</protein>